<dbReference type="AlphaFoldDB" id="A0A0A9C234"/>
<sequence>MVLKPPTKLPENRLLLNILFVKRKPLYS</sequence>
<protein>
    <submittedName>
        <fullName evidence="1">Uncharacterized protein</fullName>
    </submittedName>
</protein>
<organism evidence="1">
    <name type="scientific">Arundo donax</name>
    <name type="common">Giant reed</name>
    <name type="synonym">Donax arundinaceus</name>
    <dbReference type="NCBI Taxonomy" id="35708"/>
    <lineage>
        <taxon>Eukaryota</taxon>
        <taxon>Viridiplantae</taxon>
        <taxon>Streptophyta</taxon>
        <taxon>Embryophyta</taxon>
        <taxon>Tracheophyta</taxon>
        <taxon>Spermatophyta</taxon>
        <taxon>Magnoliopsida</taxon>
        <taxon>Liliopsida</taxon>
        <taxon>Poales</taxon>
        <taxon>Poaceae</taxon>
        <taxon>PACMAD clade</taxon>
        <taxon>Arundinoideae</taxon>
        <taxon>Arundineae</taxon>
        <taxon>Arundo</taxon>
    </lineage>
</organism>
<dbReference type="EMBL" id="GBRH01229372">
    <property type="protein sequence ID" value="JAD68523.1"/>
    <property type="molecule type" value="Transcribed_RNA"/>
</dbReference>
<name>A0A0A9C234_ARUDO</name>
<accession>A0A0A9C234</accession>
<reference evidence="1" key="2">
    <citation type="journal article" date="2015" name="Data Brief">
        <title>Shoot transcriptome of the giant reed, Arundo donax.</title>
        <authorList>
            <person name="Barrero R.A."/>
            <person name="Guerrero F.D."/>
            <person name="Moolhuijzen P."/>
            <person name="Goolsby J.A."/>
            <person name="Tidwell J."/>
            <person name="Bellgard S.E."/>
            <person name="Bellgard M.I."/>
        </authorList>
    </citation>
    <scope>NUCLEOTIDE SEQUENCE</scope>
    <source>
        <tissue evidence="1">Shoot tissue taken approximately 20 cm above the soil surface</tissue>
    </source>
</reference>
<reference evidence="1" key="1">
    <citation type="submission" date="2014-09" db="EMBL/GenBank/DDBJ databases">
        <authorList>
            <person name="Magalhaes I.L.F."/>
            <person name="Oliveira U."/>
            <person name="Santos F.R."/>
            <person name="Vidigal T.H.D.A."/>
            <person name="Brescovit A.D."/>
            <person name="Santos A.J."/>
        </authorList>
    </citation>
    <scope>NUCLEOTIDE SEQUENCE</scope>
    <source>
        <tissue evidence="1">Shoot tissue taken approximately 20 cm above the soil surface</tissue>
    </source>
</reference>
<proteinExistence type="predicted"/>
<evidence type="ECO:0000313" key="1">
    <source>
        <dbReference type="EMBL" id="JAD68523.1"/>
    </source>
</evidence>